<keyword evidence="4" id="KW-1185">Reference proteome</keyword>
<keyword evidence="2" id="KW-0812">Transmembrane</keyword>
<comment type="caution">
    <text evidence="3">The sequence shown here is derived from an EMBL/GenBank/DDBJ whole genome shotgun (WGS) entry which is preliminary data.</text>
</comment>
<evidence type="ECO:0000313" key="4">
    <source>
        <dbReference type="Proteomes" id="UP000649259"/>
    </source>
</evidence>
<evidence type="ECO:0000256" key="1">
    <source>
        <dbReference type="SAM" id="MobiDB-lite"/>
    </source>
</evidence>
<gene>
    <name evidence="3" type="ORF">Saso_53640</name>
</gene>
<reference evidence="4" key="1">
    <citation type="submission" date="2023-07" db="EMBL/GenBank/DDBJ databases">
        <title>Whole genome shotgun sequence of Streptomyces cacaoi subsp. asoensis NBRC 13813.</title>
        <authorList>
            <person name="Komaki H."/>
            <person name="Tamura T."/>
        </authorList>
    </citation>
    <scope>NUCLEOTIDE SEQUENCE [LARGE SCALE GENOMIC DNA]</scope>
    <source>
        <strain evidence="4">NBRC 13813</strain>
    </source>
</reference>
<feature type="transmembrane region" description="Helical" evidence="2">
    <location>
        <begin position="193"/>
        <end position="214"/>
    </location>
</feature>
<keyword evidence="2" id="KW-1133">Transmembrane helix</keyword>
<name>A0ABQ3S6G8_9ACTN</name>
<dbReference type="Proteomes" id="UP000649259">
    <property type="component" value="Unassembled WGS sequence"/>
</dbReference>
<keyword evidence="2" id="KW-0472">Membrane</keyword>
<sequence>MEHWLDGTQPDRPDIASGSDGDLFAARRTGTRTRAARAGSFRETADEPEAPRSEAVPALCGGTAPYPAFSDTLASPPAPDTDVTTDLFHRPDTDAADPFPGLDKDAADPFPRPVADVFDPFGAADAAAGPLRRTDAAGADVSSDDTDELTVQLGSIGAASSAGTPGGRSGSPDGTGSPVFVDESGRRSRRLRWLGAAVGVLCSVYALVIVATLVSGNSGAPWLPLPGLDSDTPAGKVETSAVPSASASPSGSADAVPGAGTTGAAATASSASGAAAEPSGAATGSARPRASALPEVPTTGTTTAKPTSPATASGPAAPESPAASPEASQPEGGGEASPTAVEDTGGTGETTGDANSLSSAG</sequence>
<dbReference type="EMBL" id="BNEB01000005">
    <property type="protein sequence ID" value="GHI63714.1"/>
    <property type="molecule type" value="Genomic_DNA"/>
</dbReference>
<evidence type="ECO:0000256" key="2">
    <source>
        <dbReference type="SAM" id="Phobius"/>
    </source>
</evidence>
<feature type="region of interest" description="Disordered" evidence="1">
    <location>
        <begin position="156"/>
        <end position="185"/>
    </location>
</feature>
<feature type="compositionally biased region" description="Low complexity" evidence="1">
    <location>
        <begin position="240"/>
        <end position="286"/>
    </location>
</feature>
<accession>A0ABQ3S6G8</accession>
<proteinExistence type="predicted"/>
<feature type="region of interest" description="Disordered" evidence="1">
    <location>
        <begin position="234"/>
        <end position="361"/>
    </location>
</feature>
<feature type="compositionally biased region" description="Basic and acidic residues" evidence="1">
    <location>
        <begin position="43"/>
        <end position="52"/>
    </location>
</feature>
<organism evidence="3 4">
    <name type="scientific">Streptomyces asoensis</name>
    <dbReference type="NCBI Taxonomy" id="249586"/>
    <lineage>
        <taxon>Bacteria</taxon>
        <taxon>Bacillati</taxon>
        <taxon>Actinomycetota</taxon>
        <taxon>Actinomycetes</taxon>
        <taxon>Kitasatosporales</taxon>
        <taxon>Streptomycetaceae</taxon>
        <taxon>Streptomyces</taxon>
    </lineage>
</organism>
<feature type="compositionally biased region" description="Basic and acidic residues" evidence="1">
    <location>
        <begin position="1"/>
        <end position="14"/>
    </location>
</feature>
<feature type="region of interest" description="Disordered" evidence="1">
    <location>
        <begin position="1"/>
        <end position="92"/>
    </location>
</feature>
<protein>
    <submittedName>
        <fullName evidence="3">Uncharacterized protein</fullName>
    </submittedName>
</protein>
<evidence type="ECO:0000313" key="3">
    <source>
        <dbReference type="EMBL" id="GHI63714.1"/>
    </source>
</evidence>
<feature type="compositionally biased region" description="Low complexity" evidence="1">
    <location>
        <begin position="297"/>
        <end position="330"/>
    </location>
</feature>